<dbReference type="EMBL" id="HAEH01007034">
    <property type="protein sequence ID" value="SBR80848.1"/>
    <property type="molecule type" value="Transcribed_RNA"/>
</dbReference>
<reference evidence="1" key="2">
    <citation type="submission" date="2016-06" db="EMBL/GenBank/DDBJ databases">
        <title>The genome of a short-lived fish provides insights into sex chromosome evolution and the genetic control of aging.</title>
        <authorList>
            <person name="Reichwald K."/>
            <person name="Felder M."/>
            <person name="Petzold A."/>
            <person name="Koch P."/>
            <person name="Groth M."/>
            <person name="Platzer M."/>
        </authorList>
    </citation>
    <scope>NUCLEOTIDE SEQUENCE</scope>
    <source>
        <tissue evidence="1">Brain</tissue>
    </source>
</reference>
<proteinExistence type="predicted"/>
<evidence type="ECO:0000313" key="1">
    <source>
        <dbReference type="EMBL" id="SBR80848.1"/>
    </source>
</evidence>
<accession>A0A1A8PHZ9</accession>
<gene>
    <name evidence="1" type="primary">FAM163B</name>
</gene>
<dbReference type="AlphaFoldDB" id="A0A1A8PHZ9"/>
<protein>
    <submittedName>
        <fullName evidence="1">Uncharacterized protein</fullName>
    </submittedName>
</protein>
<organism evidence="1">
    <name type="scientific">Nothobranchius rachovii</name>
    <name type="common">bluefin notho</name>
    <dbReference type="NCBI Taxonomy" id="451742"/>
    <lineage>
        <taxon>Eukaryota</taxon>
        <taxon>Metazoa</taxon>
        <taxon>Chordata</taxon>
        <taxon>Craniata</taxon>
        <taxon>Vertebrata</taxon>
        <taxon>Euteleostomi</taxon>
        <taxon>Actinopterygii</taxon>
        <taxon>Neopterygii</taxon>
        <taxon>Teleostei</taxon>
        <taxon>Neoteleostei</taxon>
        <taxon>Acanthomorphata</taxon>
        <taxon>Ovalentaria</taxon>
        <taxon>Atherinomorphae</taxon>
        <taxon>Cyprinodontiformes</taxon>
        <taxon>Nothobranchiidae</taxon>
        <taxon>Nothobranchius</taxon>
    </lineage>
</organism>
<sequence length="110" mass="11652">RRARDLPTHLPDGGQRACQLLPASPTAQVPAGTRLLPLLRPLLDALLPAASRETVQWGPQDQLQDCAAAGPGTARGSGQFLPEAAPLLHHEGGGDPKLQHRCLVAAHIWI</sequence>
<feature type="non-terminal residue" evidence="1">
    <location>
        <position position="1"/>
    </location>
</feature>
<reference evidence="1" key="1">
    <citation type="submission" date="2016-05" db="EMBL/GenBank/DDBJ databases">
        <authorList>
            <person name="Lavstsen T."/>
            <person name="Jespersen J.S."/>
        </authorList>
    </citation>
    <scope>NUCLEOTIDE SEQUENCE</scope>
    <source>
        <tissue evidence="1">Brain</tissue>
    </source>
</reference>
<name>A0A1A8PHZ9_9TELE</name>